<gene>
    <name evidence="2" type="ORF">BC6307_16695</name>
</gene>
<name>A0A223KTY6_9BACI</name>
<dbReference type="GO" id="GO:0016747">
    <property type="term" value="F:acyltransferase activity, transferring groups other than amino-acyl groups"/>
    <property type="evidence" value="ECO:0007669"/>
    <property type="project" value="InterPro"/>
</dbReference>
<dbReference type="STRING" id="1314751.GCA_001591425_01989"/>
<dbReference type="PROSITE" id="PS51186">
    <property type="entry name" value="GNAT"/>
    <property type="match status" value="1"/>
</dbReference>
<keyword evidence="3" id="KW-1185">Reference proteome</keyword>
<dbReference type="SUPFAM" id="SSF55729">
    <property type="entry name" value="Acyl-CoA N-acyltransferases (Nat)"/>
    <property type="match status" value="1"/>
</dbReference>
<protein>
    <recommendedName>
        <fullName evidence="1">N-acetyltransferase domain-containing protein</fullName>
    </recommendedName>
</protein>
<dbReference type="Gene3D" id="3.40.630.30">
    <property type="match status" value="1"/>
</dbReference>
<feature type="domain" description="N-acetyltransferase" evidence="1">
    <location>
        <begin position="1"/>
        <end position="154"/>
    </location>
</feature>
<evidence type="ECO:0000313" key="3">
    <source>
        <dbReference type="Proteomes" id="UP000215224"/>
    </source>
</evidence>
<evidence type="ECO:0000313" key="2">
    <source>
        <dbReference type="EMBL" id="AST92808.1"/>
    </source>
</evidence>
<dbReference type="KEGG" id="bcoh:BC6307_16695"/>
<sequence>MKLYKDDMNEFYALEILSWQYEPPYDFYNGEVSREGMMELLVKDYYTILDENKQLVGFFCIGEGAQVPTTDYNYNNLFVDIGFGLKPDLTDQGNGDDFLSFIMEQAKRMGDCKNLRLTVASFNERAIHLYKKHKFTETTRFLFHGTEFIVMIQE</sequence>
<proteinExistence type="predicted"/>
<dbReference type="RefSeq" id="WP_066415388.1">
    <property type="nucleotide sequence ID" value="NZ_CP018866.1"/>
</dbReference>
<reference evidence="2 3" key="1">
    <citation type="submission" date="2016-12" db="EMBL/GenBank/DDBJ databases">
        <title>The whole genome sequencing and assembly of Bacillus cohnii DSM 6307T strain.</title>
        <authorList>
            <person name="Lee Y.-J."/>
            <person name="Yi H."/>
            <person name="Bahn Y.-S."/>
            <person name="Kim J.F."/>
            <person name="Lee D.-W."/>
        </authorList>
    </citation>
    <scope>NUCLEOTIDE SEQUENCE [LARGE SCALE GENOMIC DNA]</scope>
    <source>
        <strain evidence="2 3">DSM 6307</strain>
    </source>
</reference>
<evidence type="ECO:0000259" key="1">
    <source>
        <dbReference type="PROSITE" id="PS51186"/>
    </source>
</evidence>
<dbReference type="Pfam" id="PF00583">
    <property type="entry name" value="Acetyltransf_1"/>
    <property type="match status" value="1"/>
</dbReference>
<dbReference type="InterPro" id="IPR000182">
    <property type="entry name" value="GNAT_dom"/>
</dbReference>
<accession>A0A223KTY6</accession>
<dbReference type="EMBL" id="CP018866">
    <property type="protein sequence ID" value="AST92808.1"/>
    <property type="molecule type" value="Genomic_DNA"/>
</dbReference>
<dbReference type="Proteomes" id="UP000215224">
    <property type="component" value="Chromosome"/>
</dbReference>
<organism evidence="2 3">
    <name type="scientific">Sutcliffiella cohnii</name>
    <dbReference type="NCBI Taxonomy" id="33932"/>
    <lineage>
        <taxon>Bacteria</taxon>
        <taxon>Bacillati</taxon>
        <taxon>Bacillota</taxon>
        <taxon>Bacilli</taxon>
        <taxon>Bacillales</taxon>
        <taxon>Bacillaceae</taxon>
        <taxon>Sutcliffiella</taxon>
    </lineage>
</organism>
<dbReference type="AlphaFoldDB" id="A0A223KTY6"/>
<dbReference type="InterPro" id="IPR016181">
    <property type="entry name" value="Acyl_CoA_acyltransferase"/>
</dbReference>